<feature type="region of interest" description="Disordered" evidence="1">
    <location>
        <begin position="1"/>
        <end position="52"/>
    </location>
</feature>
<protein>
    <recommendedName>
        <fullName evidence="4">Retrotransposon gag domain-containing protein</fullName>
    </recommendedName>
</protein>
<feature type="compositionally biased region" description="Low complexity" evidence="1">
    <location>
        <begin position="36"/>
        <end position="48"/>
    </location>
</feature>
<keyword evidence="3" id="KW-1185">Reference proteome</keyword>
<evidence type="ECO:0000256" key="1">
    <source>
        <dbReference type="SAM" id="MobiDB-lite"/>
    </source>
</evidence>
<sequence length="480" mass="52445">MLPRTLLEPSKPEPHTDPATVPRTDPATVMAAPVISISSDSSEQSVGSHAPMIALEEDSLPLAPELPLVLPFLCSDDSEDRVASRPSSPSGSSSHDTLAPSSEFPFAPIVAPSRIHRRRVSHRLSDHHSSPDFTSDSSSSGSSFDSSLDTSSGSPSDSLSDTSSVHSSRFDASSQSHSGPSTRVASSRLVYPSVITLRYSEVYPPTTSESSLDLSFERSLDSSSPSAGPSRKRCRSPTTLVPSSTLVLRSIALLLPDTLKHLSQEIWIIREDEEGFEADASAEEFCQIRRDHDDARMRLMRMESFVDMTITHSGMTLEAIEELVSRRVEEVLATYEATRAANALRAESQSQNGSDGNNGNGGNGNPNENGKSAKPVARVCTYQDFMKCQPLNFKGTEGVVGLTRCFEKMEIVLHISNCPEVYQVKYATCTLLDSASTWWNSHKWTIGVNAAFAMTWRDLMKLMTEVNCPRNDIQKIKTEL</sequence>
<evidence type="ECO:0000313" key="2">
    <source>
        <dbReference type="EMBL" id="GJT18059.1"/>
    </source>
</evidence>
<evidence type="ECO:0000313" key="3">
    <source>
        <dbReference type="Proteomes" id="UP001151760"/>
    </source>
</evidence>
<evidence type="ECO:0008006" key="4">
    <source>
        <dbReference type="Google" id="ProtNLM"/>
    </source>
</evidence>
<dbReference type="Proteomes" id="UP001151760">
    <property type="component" value="Unassembled WGS sequence"/>
</dbReference>
<reference evidence="2" key="1">
    <citation type="journal article" date="2022" name="Int. J. Mol. Sci.">
        <title>Draft Genome of Tanacetum Coccineum: Genomic Comparison of Closely Related Tanacetum-Family Plants.</title>
        <authorList>
            <person name="Yamashiro T."/>
            <person name="Shiraishi A."/>
            <person name="Nakayama K."/>
            <person name="Satake H."/>
        </authorList>
    </citation>
    <scope>NUCLEOTIDE SEQUENCE</scope>
</reference>
<comment type="caution">
    <text evidence="2">The sequence shown here is derived from an EMBL/GenBank/DDBJ whole genome shotgun (WGS) entry which is preliminary data.</text>
</comment>
<reference evidence="2" key="2">
    <citation type="submission" date="2022-01" db="EMBL/GenBank/DDBJ databases">
        <authorList>
            <person name="Yamashiro T."/>
            <person name="Shiraishi A."/>
            <person name="Satake H."/>
            <person name="Nakayama K."/>
        </authorList>
    </citation>
    <scope>NUCLEOTIDE SEQUENCE</scope>
</reference>
<feature type="region of interest" description="Disordered" evidence="1">
    <location>
        <begin position="118"/>
        <end position="185"/>
    </location>
</feature>
<gene>
    <name evidence="2" type="ORF">Tco_0876765</name>
</gene>
<feature type="compositionally biased region" description="Polar residues" evidence="1">
    <location>
        <begin position="170"/>
        <end position="185"/>
    </location>
</feature>
<feature type="compositionally biased region" description="Low complexity" evidence="1">
    <location>
        <begin position="131"/>
        <end position="167"/>
    </location>
</feature>
<dbReference type="EMBL" id="BQNB010013609">
    <property type="protein sequence ID" value="GJT18059.1"/>
    <property type="molecule type" value="Genomic_DNA"/>
</dbReference>
<name>A0ABQ5BYH6_9ASTR</name>
<feature type="region of interest" description="Disordered" evidence="1">
    <location>
        <begin position="205"/>
        <end position="238"/>
    </location>
</feature>
<feature type="compositionally biased region" description="Low complexity" evidence="1">
    <location>
        <begin position="84"/>
        <end position="94"/>
    </location>
</feature>
<accession>A0ABQ5BYH6</accession>
<feature type="region of interest" description="Disordered" evidence="1">
    <location>
        <begin position="345"/>
        <end position="373"/>
    </location>
</feature>
<feature type="region of interest" description="Disordered" evidence="1">
    <location>
        <begin position="77"/>
        <end position="104"/>
    </location>
</feature>
<proteinExistence type="predicted"/>
<organism evidence="2 3">
    <name type="scientific">Tanacetum coccineum</name>
    <dbReference type="NCBI Taxonomy" id="301880"/>
    <lineage>
        <taxon>Eukaryota</taxon>
        <taxon>Viridiplantae</taxon>
        <taxon>Streptophyta</taxon>
        <taxon>Embryophyta</taxon>
        <taxon>Tracheophyta</taxon>
        <taxon>Spermatophyta</taxon>
        <taxon>Magnoliopsida</taxon>
        <taxon>eudicotyledons</taxon>
        <taxon>Gunneridae</taxon>
        <taxon>Pentapetalae</taxon>
        <taxon>asterids</taxon>
        <taxon>campanulids</taxon>
        <taxon>Asterales</taxon>
        <taxon>Asteraceae</taxon>
        <taxon>Asteroideae</taxon>
        <taxon>Anthemideae</taxon>
        <taxon>Anthemidinae</taxon>
        <taxon>Tanacetum</taxon>
    </lineage>
</organism>